<evidence type="ECO:0000259" key="1">
    <source>
        <dbReference type="Pfam" id="PF18029"/>
    </source>
</evidence>
<organism evidence="2 3">
    <name type="scientific">Nocardioides panaciterrulae</name>
    <dbReference type="NCBI Taxonomy" id="661492"/>
    <lineage>
        <taxon>Bacteria</taxon>
        <taxon>Bacillati</taxon>
        <taxon>Actinomycetota</taxon>
        <taxon>Actinomycetes</taxon>
        <taxon>Propionibacteriales</taxon>
        <taxon>Nocardioidaceae</taxon>
        <taxon>Nocardioides</taxon>
    </lineage>
</organism>
<dbReference type="GO" id="GO:0016829">
    <property type="term" value="F:lyase activity"/>
    <property type="evidence" value="ECO:0007669"/>
    <property type="project" value="UniProtKB-KW"/>
</dbReference>
<dbReference type="PANTHER" id="PTHR35908:SF1">
    <property type="entry name" value="CONSERVED PROTEIN"/>
    <property type="match status" value="1"/>
</dbReference>
<dbReference type="InterPro" id="IPR041581">
    <property type="entry name" value="Glyoxalase_6"/>
</dbReference>
<dbReference type="Pfam" id="PF18029">
    <property type="entry name" value="Glyoxalase_6"/>
    <property type="match status" value="2"/>
</dbReference>
<reference evidence="2 3" key="1">
    <citation type="submission" date="2020-07" db="EMBL/GenBank/DDBJ databases">
        <title>Sequencing the genomes of 1000 actinobacteria strains.</title>
        <authorList>
            <person name="Klenk H.-P."/>
        </authorList>
    </citation>
    <scope>NUCLEOTIDE SEQUENCE [LARGE SCALE GENOMIC DNA]</scope>
    <source>
        <strain evidence="2 3">DSM 21350</strain>
    </source>
</reference>
<evidence type="ECO:0000313" key="2">
    <source>
        <dbReference type="EMBL" id="NYD43024.1"/>
    </source>
</evidence>
<dbReference type="Proteomes" id="UP000535511">
    <property type="component" value="Unassembled WGS sequence"/>
</dbReference>
<gene>
    <name evidence="2" type="ORF">BJZ21_003107</name>
</gene>
<evidence type="ECO:0000313" key="3">
    <source>
        <dbReference type="Proteomes" id="UP000535511"/>
    </source>
</evidence>
<sequence length="254" mass="27677">MTTACDASTPVGPFWITAFLDLAPEEHGRAVAFWQGVTGYDRSPARGERGEFVTLLPGDGDDYLRVQRLGGGASRIHLDLHVVDLDRAVRRAGSLGARVVGRPPQGYLVLESPGGFVFCLVRGPASQRPRPVRWPGGHHSAVDQVCLDVPASPYAGECRFWSELTGWALTGRDGHDEFARLGRDDRLPIRFLLRRLEEPTGPVRAHLGLATTDRAAETARHEELGATVLDPDPRGWTVLHPPAGPAYCLAERTP</sequence>
<dbReference type="InterPro" id="IPR029068">
    <property type="entry name" value="Glyas_Bleomycin-R_OHBP_Dase"/>
</dbReference>
<protein>
    <submittedName>
        <fullName evidence="2">Putative enzyme related to lactoylglutathione lyase</fullName>
    </submittedName>
</protein>
<dbReference type="AlphaFoldDB" id="A0A7Y9E867"/>
<dbReference type="RefSeq" id="WP_179664590.1">
    <property type="nucleotide sequence ID" value="NZ_JACCBG010000001.1"/>
</dbReference>
<dbReference type="SUPFAM" id="SSF54593">
    <property type="entry name" value="Glyoxalase/Bleomycin resistance protein/Dihydroxybiphenyl dioxygenase"/>
    <property type="match status" value="2"/>
</dbReference>
<dbReference type="EMBL" id="JACCBG010000001">
    <property type="protein sequence ID" value="NYD43024.1"/>
    <property type="molecule type" value="Genomic_DNA"/>
</dbReference>
<comment type="caution">
    <text evidence="2">The sequence shown here is derived from an EMBL/GenBank/DDBJ whole genome shotgun (WGS) entry which is preliminary data.</text>
</comment>
<accession>A0A7Y9E867</accession>
<feature type="domain" description="Glyoxalase-like" evidence="1">
    <location>
        <begin position="25"/>
        <end position="121"/>
    </location>
</feature>
<keyword evidence="2" id="KW-0456">Lyase</keyword>
<feature type="domain" description="Glyoxalase-like" evidence="1">
    <location>
        <begin position="144"/>
        <end position="249"/>
    </location>
</feature>
<dbReference type="Gene3D" id="3.10.180.10">
    <property type="entry name" value="2,3-Dihydroxybiphenyl 1,2-Dioxygenase, domain 1"/>
    <property type="match status" value="2"/>
</dbReference>
<keyword evidence="3" id="KW-1185">Reference proteome</keyword>
<proteinExistence type="predicted"/>
<dbReference type="PANTHER" id="PTHR35908">
    <property type="entry name" value="HYPOTHETICAL FUSION PROTEIN"/>
    <property type="match status" value="1"/>
</dbReference>
<name>A0A7Y9E867_9ACTN</name>